<accession>A0A8X6LPC7</accession>
<feature type="transmembrane region" description="Helical" evidence="1">
    <location>
        <begin position="21"/>
        <end position="44"/>
    </location>
</feature>
<feature type="transmembrane region" description="Helical" evidence="1">
    <location>
        <begin position="64"/>
        <end position="81"/>
    </location>
</feature>
<dbReference type="EMBL" id="BMAO01027556">
    <property type="protein sequence ID" value="GFR18071.1"/>
    <property type="molecule type" value="Genomic_DNA"/>
</dbReference>
<keyword evidence="1" id="KW-0812">Transmembrane</keyword>
<feature type="transmembrane region" description="Helical" evidence="1">
    <location>
        <begin position="86"/>
        <end position="105"/>
    </location>
</feature>
<keyword evidence="1" id="KW-1133">Transmembrane helix</keyword>
<dbReference type="Proteomes" id="UP000887116">
    <property type="component" value="Unassembled WGS sequence"/>
</dbReference>
<name>A0A8X6LPC7_TRICU</name>
<organism evidence="2 3">
    <name type="scientific">Trichonephila clavata</name>
    <name type="common">Joro spider</name>
    <name type="synonym">Nephila clavata</name>
    <dbReference type="NCBI Taxonomy" id="2740835"/>
    <lineage>
        <taxon>Eukaryota</taxon>
        <taxon>Metazoa</taxon>
        <taxon>Ecdysozoa</taxon>
        <taxon>Arthropoda</taxon>
        <taxon>Chelicerata</taxon>
        <taxon>Arachnida</taxon>
        <taxon>Araneae</taxon>
        <taxon>Araneomorphae</taxon>
        <taxon>Entelegynae</taxon>
        <taxon>Araneoidea</taxon>
        <taxon>Nephilidae</taxon>
        <taxon>Trichonephila</taxon>
    </lineage>
</organism>
<feature type="transmembrane region" description="Helical" evidence="1">
    <location>
        <begin position="189"/>
        <end position="211"/>
    </location>
</feature>
<dbReference type="OrthoDB" id="6441593at2759"/>
<protein>
    <recommendedName>
        <fullName evidence="4">Gustatory receptor</fullName>
    </recommendedName>
</protein>
<evidence type="ECO:0000256" key="1">
    <source>
        <dbReference type="SAM" id="Phobius"/>
    </source>
</evidence>
<sequence length="385" mass="44774">MKKSLAQFVPSRRNSLKQKRSAIKAFYNFVFFLLQFCAICPFTISNETNIVWKIWKHISRMMNILLQILMVLDLIIIIASWDVFRFLSVSIVTIRLIFVLFRWNISYRWTHLNRIRRIMCSSSFSGQNTSTLNVYSIYAWAVISSLSYFLSAVVTINTSKDEIIRFEHVFGSPINNSELRLMLRILYSWYHEMLMISPLNTFNVFYIMIAYQIRCKLKTFPKHFSSRTKLDYDKLLRSYVSIKSLVDELDDELSCLMFGNIVYTSGFIHFILSIDLSTVLRNDYDVVFFWCSLARNLGSYVAATASASLVAKASEEIGNLAQIRAKIDKDAFSLLAQQTFIMISEKEMHFTAWKIVPIKKSFFMATIGVTVTYVLLLDNVESNKF</sequence>
<dbReference type="AlphaFoldDB" id="A0A8X6LPC7"/>
<comment type="caution">
    <text evidence="2">The sequence shown here is derived from an EMBL/GenBank/DDBJ whole genome shotgun (WGS) entry which is preliminary data.</text>
</comment>
<evidence type="ECO:0000313" key="3">
    <source>
        <dbReference type="Proteomes" id="UP000887116"/>
    </source>
</evidence>
<keyword evidence="1" id="KW-0472">Membrane</keyword>
<feature type="transmembrane region" description="Helical" evidence="1">
    <location>
        <begin position="137"/>
        <end position="156"/>
    </location>
</feature>
<evidence type="ECO:0000313" key="2">
    <source>
        <dbReference type="EMBL" id="GFR18071.1"/>
    </source>
</evidence>
<evidence type="ECO:0008006" key="4">
    <source>
        <dbReference type="Google" id="ProtNLM"/>
    </source>
</evidence>
<gene>
    <name evidence="2" type="primary">AVEN_213996_1</name>
    <name evidence="2" type="ORF">TNCT_209421</name>
</gene>
<keyword evidence="3" id="KW-1185">Reference proteome</keyword>
<proteinExistence type="predicted"/>
<reference evidence="2" key="1">
    <citation type="submission" date="2020-07" db="EMBL/GenBank/DDBJ databases">
        <title>Multicomponent nature underlies the extraordinary mechanical properties of spider dragline silk.</title>
        <authorList>
            <person name="Kono N."/>
            <person name="Nakamura H."/>
            <person name="Mori M."/>
            <person name="Yoshida Y."/>
            <person name="Ohtoshi R."/>
            <person name="Malay A.D."/>
            <person name="Moran D.A.P."/>
            <person name="Tomita M."/>
            <person name="Numata K."/>
            <person name="Arakawa K."/>
        </authorList>
    </citation>
    <scope>NUCLEOTIDE SEQUENCE</scope>
</reference>